<dbReference type="GO" id="GO:0003968">
    <property type="term" value="F:RNA-directed RNA polymerase activity"/>
    <property type="evidence" value="ECO:0007669"/>
    <property type="project" value="UniProtKB-KW"/>
</dbReference>
<evidence type="ECO:0000256" key="2">
    <source>
        <dbReference type="ARBA" id="ARBA00022679"/>
    </source>
</evidence>
<evidence type="ECO:0000256" key="1">
    <source>
        <dbReference type="ARBA" id="ARBA00022484"/>
    </source>
</evidence>
<dbReference type="EMBL" id="PP926282">
    <property type="protein sequence ID" value="XBY85617.1"/>
    <property type="molecule type" value="Genomic_RNA"/>
</dbReference>
<keyword evidence="3" id="KW-0548">Nucleotidyltransferase</keyword>
<proteinExistence type="predicted"/>
<evidence type="ECO:0000313" key="5">
    <source>
        <dbReference type="EMBL" id="XBY85617.1"/>
    </source>
</evidence>
<sequence>MKTLKTKTKLASHAIPKWNSSSSSAFLNLKDYGKLTSLLLLLLTDYETRQATYSLLSRIRCLIKDNGNTWATMYLKEAHRLTMKALAGQPESSEMRVSSRRGLPLIIPGVLRLKIEKGDIQVTRAVLTALTIYRILKCKPQLKLSTITDPFKGIMTTLPMPELLQAIRPLDYRTVSLPRNGRILHSVKAGPNSPISVMGSILDAYAFKNHYPHLIKELEIVCQSTGTALFDLFMKDVEHLSSCLITLHINRYGAGKIFQAKLPDLKLGKLSKKFEPAGKVRIFAITDICTQSALKPLNDYLFNILKKIPQDGTFDQMAPLHALKAKGIQSLYSFDLSAATDRLPMDLQVQVMSILRGETFANAWRNLLVDRDWFLDKVPYRYSVGQPMGALSSWASLALTHHIIVQVAARRANWDSWFDSYAVLGDDIVIADKNVASNYLSIMKSLGVDINLSKSLESHIGLAEFAKRLVGNQGDISPCPPKLLLRTALNPLYLTNTLRDLFGRGGLKRPLDLKRFVDSISRTRKLPKNFIWNISGPLGFLDLLGLSPFLGKRSLSEDQLRSVAKAVDEVVNARLVRNFYRSIEEAQKYWTILTNELMKPTSLQLGYKLGWFQTALLDSSESMKSVLRRRGWSKNDYIFSDVPSVIRVVSEQDRILTKLCSSSPSLIDYRVSLEPLGLTYDTLYNYMVESLALVDGVKSGVPNILEKSIEKDSFSNRLVLYRELEKALENAGMATVLEIRSLPDLSLISETEGSNGESHPEREVSSNEDSH</sequence>
<keyword evidence="2" id="KW-0808">Transferase</keyword>
<name>A0AAU7YCH3_9VIRU</name>
<dbReference type="SUPFAM" id="SSF56672">
    <property type="entry name" value="DNA/RNA polymerases"/>
    <property type="match status" value="1"/>
</dbReference>
<dbReference type="InterPro" id="IPR008686">
    <property type="entry name" value="RNA_pol_mitovir"/>
</dbReference>
<reference evidence="5" key="1">
    <citation type="submission" date="2024-05" db="EMBL/GenBank/DDBJ databases">
        <title>Viral Diversity and Horizontal Gene Transfer Among Viruses in Setosphaeria turcica Population from Northern Corn Leaf Blight of Maize.</title>
        <authorList>
            <person name="Jia J."/>
            <person name="Mu F."/>
        </authorList>
    </citation>
    <scope>NUCLEOTIDE SEQUENCE</scope>
    <source>
        <strain evidence="5">TG2</strain>
    </source>
</reference>
<accession>A0AAU7YCH3</accession>
<keyword evidence="1 5" id="KW-0696">RNA-directed RNA polymerase</keyword>
<dbReference type="PANTHER" id="PTHR34456">
    <property type="entry name" value="MITOVIRUS RNA-DEPENDENT RNA POLYMERASE"/>
    <property type="match status" value="1"/>
</dbReference>
<dbReference type="PANTHER" id="PTHR34456:SF13">
    <property type="entry name" value="REVERSE TRANSCRIPTASE DOMAIN-CONTAINING PROTEIN"/>
    <property type="match status" value="1"/>
</dbReference>
<feature type="compositionally biased region" description="Basic and acidic residues" evidence="4">
    <location>
        <begin position="758"/>
        <end position="771"/>
    </location>
</feature>
<organism evidence="5">
    <name type="scientific">Exserohilum turcicum mitovirus 3</name>
    <dbReference type="NCBI Taxonomy" id="3229027"/>
    <lineage>
        <taxon>Viruses</taxon>
        <taxon>Riboviria</taxon>
        <taxon>Orthornavirae</taxon>
        <taxon>Lenarviricota</taxon>
        <taxon>Howeltoviricetes</taxon>
        <taxon>Cryppavirales</taxon>
        <taxon>Mitoviridae</taxon>
        <taxon>Mitovirus</taxon>
    </lineage>
</organism>
<evidence type="ECO:0000256" key="4">
    <source>
        <dbReference type="SAM" id="MobiDB-lite"/>
    </source>
</evidence>
<feature type="region of interest" description="Disordered" evidence="4">
    <location>
        <begin position="749"/>
        <end position="771"/>
    </location>
</feature>
<dbReference type="Pfam" id="PF05919">
    <property type="entry name" value="Mitovir_RNA_pol"/>
    <property type="match status" value="1"/>
</dbReference>
<protein>
    <submittedName>
        <fullName evidence="5">RNA-dependent RNA polymerase</fullName>
    </submittedName>
</protein>
<evidence type="ECO:0000256" key="3">
    <source>
        <dbReference type="ARBA" id="ARBA00022695"/>
    </source>
</evidence>
<dbReference type="InterPro" id="IPR043502">
    <property type="entry name" value="DNA/RNA_pol_sf"/>
</dbReference>